<dbReference type="FunCoup" id="E4WWL9">
    <property type="interactions" value="620"/>
</dbReference>
<proteinExistence type="inferred from homology"/>
<feature type="coiled-coil region" evidence="4">
    <location>
        <begin position="68"/>
        <end position="124"/>
    </location>
</feature>
<dbReference type="PANTHER" id="PTHR21292:SF1">
    <property type="entry name" value="EXOCYST COMPLEX COMPONENT 3"/>
    <property type="match status" value="1"/>
</dbReference>
<accession>E4WWL9</accession>
<evidence type="ECO:0000256" key="4">
    <source>
        <dbReference type="SAM" id="Coils"/>
    </source>
</evidence>
<dbReference type="InParanoid" id="E4WWL9"/>
<protein>
    <submittedName>
        <fullName evidence="5">Uncharacterized protein</fullName>
    </submittedName>
</protein>
<keyword evidence="3" id="KW-0268">Exocytosis</keyword>
<evidence type="ECO:0000313" key="6">
    <source>
        <dbReference type="Proteomes" id="UP000001307"/>
    </source>
</evidence>
<dbReference type="GO" id="GO:0000145">
    <property type="term" value="C:exocyst"/>
    <property type="evidence" value="ECO:0007669"/>
    <property type="project" value="InterPro"/>
</dbReference>
<dbReference type="PANTHER" id="PTHR21292">
    <property type="entry name" value="EXOCYST COMPLEX COMPONENT SEC6-RELATED"/>
    <property type="match status" value="1"/>
</dbReference>
<keyword evidence="2" id="KW-0813">Transport</keyword>
<keyword evidence="6" id="KW-1185">Reference proteome</keyword>
<dbReference type="GO" id="GO:0006887">
    <property type="term" value="P:exocytosis"/>
    <property type="evidence" value="ECO:0007669"/>
    <property type="project" value="UniProtKB-KW"/>
</dbReference>
<dbReference type="InterPro" id="IPR010326">
    <property type="entry name" value="EXOC3/Sec6"/>
</dbReference>
<dbReference type="Gene3D" id="1.10.357.50">
    <property type="match status" value="1"/>
</dbReference>
<dbReference type="GO" id="GO:0000149">
    <property type="term" value="F:SNARE binding"/>
    <property type="evidence" value="ECO:0007669"/>
    <property type="project" value="TreeGrafter"/>
</dbReference>
<dbReference type="InterPro" id="IPR042532">
    <property type="entry name" value="EXOC3/Sec6_C"/>
</dbReference>
<gene>
    <name evidence="5" type="ORF">GSOID_T00011288001</name>
</gene>
<dbReference type="AlphaFoldDB" id="E4WWL9"/>
<dbReference type="Proteomes" id="UP000001307">
    <property type="component" value="Unassembled WGS sequence"/>
</dbReference>
<name>E4WWL9_OIKDI</name>
<sequence>MKFENDLHIDTAEAEKRALKKVAQLLQRPDQLDKVDQYKKGIARKRMGVESRLKTAVHSQLDGVRFGIEQLKSAIENVQEVRKTMRTVEEMMDTAFHDKHIREIKDISAEHRQLSSAMDNLRQIFTVPESVQAARDQLKEDKLLEAHKTIRELEISRDELLYEQHKLENGSQGDVTLLNRYFQDVEVVSSELYRKISSIISDSFTTAKSKPELLVSALRIIEREHSIDQETSRRKTYSGFAPPGRPKEWRESVLESLKSTTEAKFRIEKTAGEGWLGGQLRKIGSDSVTELILLKHIVAPCFPPSWNIFERFTNWYHIAFANEINRLIREGIEGKTIIELLIFLNHYANENYMGNPELGIAKERLPELLDGSEQAALINVYIGSTKDNIRQWLENAIKQEVKEWRKADPPSGDADGYFVTDLPVILAQMVGEILGVTKQISDEIKDRIFNDIVLEMAEFFEKLIAALSDFKDQHLRTRNAAQWYHNYSVATINNCRMLADNFTEIATKFQIQRDSYDSPIAKIAEEAAEKGCTFLVEEVMMDLNEVLGQIMTKSEWLESSGTPGGRPIDTIVATVTDYSKDFASLRPEHLFSLIKELERRVTVRYVAAIIQPANGKIKFSASGYENDTERREVSDQLIIEADYLGRYFKELSNTKDFATSPSDVIRSIADLLKSSPDMIELELSSMVGRYSDLTAEHIKSLLTLRGDISSAEIRSSLSSAMNAKRNNDDYPPIFSEITVSTGLFR</sequence>
<dbReference type="Pfam" id="PF06046">
    <property type="entry name" value="Sec6"/>
    <property type="match status" value="1"/>
</dbReference>
<dbReference type="Gene3D" id="1.10.357.70">
    <property type="entry name" value="Exocyst complex component Sec6, C-terminal domain"/>
    <property type="match status" value="1"/>
</dbReference>
<evidence type="ECO:0000313" key="5">
    <source>
        <dbReference type="EMBL" id="CBY21761.1"/>
    </source>
</evidence>
<dbReference type="GO" id="GO:0051601">
    <property type="term" value="P:exocyst localization"/>
    <property type="evidence" value="ECO:0007669"/>
    <property type="project" value="TreeGrafter"/>
</dbReference>
<evidence type="ECO:0000256" key="1">
    <source>
        <dbReference type="ARBA" id="ARBA00009447"/>
    </source>
</evidence>
<dbReference type="OrthoDB" id="10047020at2759"/>
<evidence type="ECO:0000256" key="3">
    <source>
        <dbReference type="ARBA" id="ARBA00022483"/>
    </source>
</evidence>
<dbReference type="EMBL" id="FN653018">
    <property type="protein sequence ID" value="CBY21761.1"/>
    <property type="molecule type" value="Genomic_DNA"/>
</dbReference>
<keyword evidence="4" id="KW-0175">Coiled coil</keyword>
<comment type="similarity">
    <text evidence="1">Belongs to the SEC6 family.</text>
</comment>
<reference evidence="5" key="1">
    <citation type="journal article" date="2010" name="Science">
        <title>Plasticity of animal genome architecture unmasked by rapid evolution of a pelagic tunicate.</title>
        <authorList>
            <person name="Denoeud F."/>
            <person name="Henriet S."/>
            <person name="Mungpakdee S."/>
            <person name="Aury J.M."/>
            <person name="Da Silva C."/>
            <person name="Brinkmann H."/>
            <person name="Mikhaleva J."/>
            <person name="Olsen L.C."/>
            <person name="Jubin C."/>
            <person name="Canestro C."/>
            <person name="Bouquet J.M."/>
            <person name="Danks G."/>
            <person name="Poulain J."/>
            <person name="Campsteijn C."/>
            <person name="Adamski M."/>
            <person name="Cross I."/>
            <person name="Yadetie F."/>
            <person name="Muffato M."/>
            <person name="Louis A."/>
            <person name="Butcher S."/>
            <person name="Tsagkogeorga G."/>
            <person name="Konrad A."/>
            <person name="Singh S."/>
            <person name="Jensen M.F."/>
            <person name="Cong E.H."/>
            <person name="Eikeseth-Otteraa H."/>
            <person name="Noel B."/>
            <person name="Anthouard V."/>
            <person name="Porcel B.M."/>
            <person name="Kachouri-Lafond R."/>
            <person name="Nishino A."/>
            <person name="Ugolini M."/>
            <person name="Chourrout P."/>
            <person name="Nishida H."/>
            <person name="Aasland R."/>
            <person name="Huzurbazar S."/>
            <person name="Westhof E."/>
            <person name="Delsuc F."/>
            <person name="Lehrach H."/>
            <person name="Reinhardt R."/>
            <person name="Weissenbach J."/>
            <person name="Roy S.W."/>
            <person name="Artiguenave F."/>
            <person name="Postlethwait J.H."/>
            <person name="Manak J.R."/>
            <person name="Thompson E.M."/>
            <person name="Jaillon O."/>
            <person name="Du Pasquier L."/>
            <person name="Boudinot P."/>
            <person name="Liberles D.A."/>
            <person name="Volff J.N."/>
            <person name="Philippe H."/>
            <person name="Lenhard B."/>
            <person name="Roest Crollius H."/>
            <person name="Wincker P."/>
            <person name="Chourrout D."/>
        </authorList>
    </citation>
    <scope>NUCLEOTIDE SEQUENCE [LARGE SCALE GENOMIC DNA]</scope>
</reference>
<evidence type="ECO:0000256" key="2">
    <source>
        <dbReference type="ARBA" id="ARBA00022448"/>
    </source>
</evidence>
<organism evidence="5">
    <name type="scientific">Oikopleura dioica</name>
    <name type="common">Tunicate</name>
    <dbReference type="NCBI Taxonomy" id="34765"/>
    <lineage>
        <taxon>Eukaryota</taxon>
        <taxon>Metazoa</taxon>
        <taxon>Chordata</taxon>
        <taxon>Tunicata</taxon>
        <taxon>Appendicularia</taxon>
        <taxon>Copelata</taxon>
        <taxon>Oikopleuridae</taxon>
        <taxon>Oikopleura</taxon>
    </lineage>
</organism>